<feature type="transmembrane region" description="Helical" evidence="6">
    <location>
        <begin position="139"/>
        <end position="164"/>
    </location>
</feature>
<feature type="transmembrane region" description="Helical" evidence="6">
    <location>
        <begin position="226"/>
        <end position="248"/>
    </location>
</feature>
<dbReference type="Gene3D" id="1.20.1250.20">
    <property type="entry name" value="MFS general substrate transporter like domains"/>
    <property type="match status" value="1"/>
</dbReference>
<evidence type="ECO:0000256" key="3">
    <source>
        <dbReference type="ARBA" id="ARBA00022692"/>
    </source>
</evidence>
<dbReference type="PANTHER" id="PTHR23505:SF52">
    <property type="entry name" value="MAJOR FACILITATOR SUPERFAMILY PROTEIN"/>
    <property type="match status" value="1"/>
</dbReference>
<dbReference type="PANTHER" id="PTHR23505">
    <property type="entry name" value="SPINSTER"/>
    <property type="match status" value="1"/>
</dbReference>
<protein>
    <submittedName>
        <fullName evidence="8">Major facilitator superfamily MFS_1</fullName>
    </submittedName>
</protein>
<evidence type="ECO:0000256" key="4">
    <source>
        <dbReference type="ARBA" id="ARBA00022989"/>
    </source>
</evidence>
<evidence type="ECO:0000313" key="8">
    <source>
        <dbReference type="EMBL" id="SLM09770.1"/>
    </source>
</evidence>
<feature type="transmembrane region" description="Helical" evidence="6">
    <location>
        <begin position="170"/>
        <end position="189"/>
    </location>
</feature>
<dbReference type="InterPro" id="IPR044770">
    <property type="entry name" value="MFS_spinster-like"/>
</dbReference>
<evidence type="ECO:0000256" key="6">
    <source>
        <dbReference type="SAM" id="Phobius"/>
    </source>
</evidence>
<dbReference type="Pfam" id="PF07690">
    <property type="entry name" value="MFS_1"/>
    <property type="match status" value="1"/>
</dbReference>
<keyword evidence="4 6" id="KW-1133">Transmembrane helix</keyword>
<feature type="transmembrane region" description="Helical" evidence="6">
    <location>
        <begin position="263"/>
        <end position="284"/>
    </location>
</feature>
<feature type="transmembrane region" description="Helical" evidence="6">
    <location>
        <begin position="387"/>
        <end position="412"/>
    </location>
</feature>
<feature type="transmembrane region" description="Helical" evidence="6">
    <location>
        <begin position="364"/>
        <end position="381"/>
    </location>
</feature>
<keyword evidence="5 6" id="KW-0472">Membrane</keyword>
<keyword evidence="3 6" id="KW-0812">Transmembrane</keyword>
<reference evidence="8" key="1">
    <citation type="submission" date="2017-02" db="EMBL/GenBank/DDBJ databases">
        <authorList>
            <person name="Regsiter A."/>
            <person name="William W."/>
        </authorList>
    </citation>
    <scope>NUCLEOTIDE SEQUENCE</scope>
    <source>
        <strain evidence="8">Bib</strain>
    </source>
</reference>
<dbReference type="EMBL" id="FWDM01000001">
    <property type="protein sequence ID" value="SLM09770.1"/>
    <property type="molecule type" value="Genomic_DNA"/>
</dbReference>
<dbReference type="GO" id="GO:0016020">
    <property type="term" value="C:membrane"/>
    <property type="evidence" value="ECO:0007669"/>
    <property type="project" value="UniProtKB-SubCell"/>
</dbReference>
<dbReference type="InterPro" id="IPR036259">
    <property type="entry name" value="MFS_trans_sf"/>
</dbReference>
<accession>A0A3P3XFA0</accession>
<organism evidence="8">
    <name type="scientific">uncultured spirochete</name>
    <dbReference type="NCBI Taxonomy" id="156406"/>
    <lineage>
        <taxon>Bacteria</taxon>
        <taxon>Pseudomonadati</taxon>
        <taxon>Spirochaetota</taxon>
        <taxon>Spirochaetia</taxon>
        <taxon>Spirochaetales</taxon>
        <taxon>environmental samples</taxon>
    </lineage>
</organism>
<sequence length="432" mass="47379">MKEKTKEIAVKGARSTFWIMFCFMLLHQADKLLIGPLTTQIMDTFKISRTQMGAVTTGALIVGAIFYPIWGWLYDKFSRPKLIALASFLWGASTWLNAIAPTYPIFLATRAGTGIDDSSYPGLYSLISDYYPPKKRGKIYGFLQVAQPFGYLVGMILALAFGAVYGWRNVFYLTGSLGIVVSFIIFLFVKDRPRGSTEPELSSVEHLERFKFSWKTVGGLFRKKSLIILFVQGFIGVFPWNVITYWFFDYLKTERGYSDTQTLLTMVPAVLILAAGYPLGGALGDRLFKKTPKGRVIVGAAGVAIGAVLLWITMNIPLAAHLPFGIMLCATALFIPFASPNVLSSFYDVTEPEIRSTTNAVQNFIEAAGSALAPLMAGIIADKSTLGNAILLICTVAWAACFAFFIFAGRFIPKDIADLKEKLAARAAAGSV</sequence>
<comment type="subcellular location">
    <subcellularLocation>
        <location evidence="1">Membrane</location>
        <topology evidence="1">Multi-pass membrane protein</topology>
    </subcellularLocation>
</comment>
<dbReference type="AlphaFoldDB" id="A0A3P3XFA0"/>
<gene>
    <name evidence="8" type="ORF">SPIROBIBN47_10065</name>
</gene>
<keyword evidence="2" id="KW-0813">Transport</keyword>
<evidence type="ECO:0000259" key="7">
    <source>
        <dbReference type="PROSITE" id="PS50850"/>
    </source>
</evidence>
<name>A0A3P3XFA0_9SPIR</name>
<feature type="transmembrane region" description="Helical" evidence="6">
    <location>
        <begin position="296"/>
        <end position="314"/>
    </location>
</feature>
<dbReference type="SUPFAM" id="SSF103473">
    <property type="entry name" value="MFS general substrate transporter"/>
    <property type="match status" value="1"/>
</dbReference>
<feature type="transmembrane region" description="Helical" evidence="6">
    <location>
        <begin position="52"/>
        <end position="70"/>
    </location>
</feature>
<evidence type="ECO:0000256" key="2">
    <source>
        <dbReference type="ARBA" id="ARBA00022448"/>
    </source>
</evidence>
<feature type="transmembrane region" description="Helical" evidence="6">
    <location>
        <begin position="320"/>
        <end position="343"/>
    </location>
</feature>
<evidence type="ECO:0000256" key="1">
    <source>
        <dbReference type="ARBA" id="ARBA00004141"/>
    </source>
</evidence>
<feature type="domain" description="Major facilitator superfamily (MFS) profile" evidence="7">
    <location>
        <begin position="16"/>
        <end position="412"/>
    </location>
</feature>
<proteinExistence type="predicted"/>
<evidence type="ECO:0000256" key="5">
    <source>
        <dbReference type="ARBA" id="ARBA00023136"/>
    </source>
</evidence>
<dbReference type="PROSITE" id="PS50850">
    <property type="entry name" value="MFS"/>
    <property type="match status" value="1"/>
</dbReference>
<dbReference type="InterPro" id="IPR020846">
    <property type="entry name" value="MFS_dom"/>
</dbReference>
<dbReference type="GO" id="GO:0022857">
    <property type="term" value="F:transmembrane transporter activity"/>
    <property type="evidence" value="ECO:0007669"/>
    <property type="project" value="InterPro"/>
</dbReference>
<feature type="transmembrane region" description="Helical" evidence="6">
    <location>
        <begin position="82"/>
        <end position="100"/>
    </location>
</feature>
<dbReference type="InterPro" id="IPR011701">
    <property type="entry name" value="MFS"/>
</dbReference>